<dbReference type="RefSeq" id="XP_004338236.1">
    <property type="nucleotide sequence ID" value="XM_004338188.1"/>
</dbReference>
<keyword evidence="2" id="KW-1185">Reference proteome</keyword>
<sequence>MAVCILYDMLVGKEICNVWEAMLSKLLLSEAHVYYKDICTDCHIKALFGKVDSAYNIQQPPNQTSQLQPLS</sequence>
<dbReference type="Proteomes" id="UP000011083">
    <property type="component" value="Unassembled WGS sequence"/>
</dbReference>
<organism evidence="1 2">
    <name type="scientific">Acanthamoeba castellanii (strain ATCC 30010 / Neff)</name>
    <dbReference type="NCBI Taxonomy" id="1257118"/>
    <lineage>
        <taxon>Eukaryota</taxon>
        <taxon>Amoebozoa</taxon>
        <taxon>Discosea</taxon>
        <taxon>Longamoebia</taxon>
        <taxon>Centramoebida</taxon>
        <taxon>Acanthamoebidae</taxon>
        <taxon>Acanthamoeba</taxon>
    </lineage>
</organism>
<dbReference type="GeneID" id="14916901"/>
<evidence type="ECO:0000313" key="1">
    <source>
        <dbReference type="EMBL" id="ELR16223.1"/>
    </source>
</evidence>
<gene>
    <name evidence="1" type="ORF">ACA1_010620</name>
</gene>
<dbReference type="EMBL" id="KB008005">
    <property type="protein sequence ID" value="ELR16223.1"/>
    <property type="molecule type" value="Genomic_DNA"/>
</dbReference>
<dbReference type="AlphaFoldDB" id="L8GUC3"/>
<dbReference type="KEGG" id="acan:ACA1_010620"/>
<name>L8GUC3_ACACF</name>
<reference evidence="1 2" key="1">
    <citation type="journal article" date="2013" name="Genome Biol.">
        <title>Genome of Acanthamoeba castellanii highlights extensive lateral gene transfer and early evolution of tyrosine kinase signaling.</title>
        <authorList>
            <person name="Clarke M."/>
            <person name="Lohan A.J."/>
            <person name="Liu B."/>
            <person name="Lagkouvardos I."/>
            <person name="Roy S."/>
            <person name="Zafar N."/>
            <person name="Bertelli C."/>
            <person name="Schilde C."/>
            <person name="Kianianmomeni A."/>
            <person name="Burglin T.R."/>
            <person name="Frech C."/>
            <person name="Turcotte B."/>
            <person name="Kopec K.O."/>
            <person name="Synnott J.M."/>
            <person name="Choo C."/>
            <person name="Paponov I."/>
            <person name="Finkler A."/>
            <person name="Soon Heng Tan C."/>
            <person name="Hutchins A.P."/>
            <person name="Weinmeier T."/>
            <person name="Rattei T."/>
            <person name="Chu J.S."/>
            <person name="Gimenez G."/>
            <person name="Irimia M."/>
            <person name="Rigden D.J."/>
            <person name="Fitzpatrick D.A."/>
            <person name="Lorenzo-Morales J."/>
            <person name="Bateman A."/>
            <person name="Chiu C.H."/>
            <person name="Tang P."/>
            <person name="Hegemann P."/>
            <person name="Fromm H."/>
            <person name="Raoult D."/>
            <person name="Greub G."/>
            <person name="Miranda-Saavedra D."/>
            <person name="Chen N."/>
            <person name="Nash P."/>
            <person name="Ginger M.L."/>
            <person name="Horn M."/>
            <person name="Schaap P."/>
            <person name="Caler L."/>
            <person name="Loftus B."/>
        </authorList>
    </citation>
    <scope>NUCLEOTIDE SEQUENCE [LARGE SCALE GENOMIC DNA]</scope>
    <source>
        <strain evidence="1 2">Neff</strain>
    </source>
</reference>
<accession>L8GUC3</accession>
<protein>
    <submittedName>
        <fullName evidence="1">Uncharacterized protein</fullName>
    </submittedName>
</protein>
<dbReference type="VEuPathDB" id="AmoebaDB:ACA1_010620"/>
<proteinExistence type="predicted"/>
<evidence type="ECO:0000313" key="2">
    <source>
        <dbReference type="Proteomes" id="UP000011083"/>
    </source>
</evidence>